<comment type="caution">
    <text evidence="1">The sequence shown here is derived from an EMBL/GenBank/DDBJ whole genome shotgun (WGS) entry which is preliminary data.</text>
</comment>
<reference evidence="1 2" key="1">
    <citation type="submission" date="2019-03" db="EMBL/GenBank/DDBJ databases">
        <authorList>
            <person name="Gonzalez-Pimentel J.L."/>
        </authorList>
    </citation>
    <scope>NUCLEOTIDE SEQUENCE [LARGE SCALE GENOMIC DNA]</scope>
    <source>
        <strain evidence="1 2">JCM 31289</strain>
    </source>
</reference>
<dbReference type="SUPFAM" id="SSF50475">
    <property type="entry name" value="FMN-binding split barrel"/>
    <property type="match status" value="1"/>
</dbReference>
<accession>A0A4Z0G1G5</accession>
<dbReference type="InterPro" id="IPR024747">
    <property type="entry name" value="Pyridox_Oxase-rel"/>
</dbReference>
<organism evidence="1 2">
    <name type="scientific">Streptomyces palmae</name>
    <dbReference type="NCBI Taxonomy" id="1701085"/>
    <lineage>
        <taxon>Bacteria</taxon>
        <taxon>Bacillati</taxon>
        <taxon>Actinomycetota</taxon>
        <taxon>Actinomycetes</taxon>
        <taxon>Kitasatosporales</taxon>
        <taxon>Streptomycetaceae</taxon>
        <taxon>Streptomyces</taxon>
    </lineage>
</organism>
<dbReference type="Pfam" id="PF12900">
    <property type="entry name" value="Pyridox_ox_2"/>
    <property type="match status" value="1"/>
</dbReference>
<protein>
    <submittedName>
        <fullName evidence="1">Pyridoxamine 5'-phosphate oxidase family protein</fullName>
    </submittedName>
</protein>
<dbReference type="OrthoDB" id="4233301at2"/>
<dbReference type="EMBL" id="SRID01000463">
    <property type="protein sequence ID" value="TGA89563.1"/>
    <property type="molecule type" value="Genomic_DNA"/>
</dbReference>
<evidence type="ECO:0000313" key="1">
    <source>
        <dbReference type="EMBL" id="TGA89563.1"/>
    </source>
</evidence>
<evidence type="ECO:0000313" key="2">
    <source>
        <dbReference type="Proteomes" id="UP000297948"/>
    </source>
</evidence>
<sequence length="135" mass="14840">MLEISGTEALWLLEGAGTGRLVHLRREQAMVRPACHTLDHGRLIVRAPVQPLTVLSRTALTYHCEDVQHPAGVGWTVTAHGPAAPITDPDEAAHYRRTLLGWAHGPHDTLLRLTPQSITGFRLVRPRNATTEGPR</sequence>
<dbReference type="AlphaFoldDB" id="A0A4Z0G1G5"/>
<dbReference type="Gene3D" id="2.30.110.10">
    <property type="entry name" value="Electron Transport, Fmn-binding Protein, Chain A"/>
    <property type="match status" value="1"/>
</dbReference>
<name>A0A4Z0G1G5_9ACTN</name>
<keyword evidence="2" id="KW-1185">Reference proteome</keyword>
<gene>
    <name evidence="1" type="ORF">E4099_29165</name>
</gene>
<dbReference type="InterPro" id="IPR012349">
    <property type="entry name" value="Split_barrel_FMN-bd"/>
</dbReference>
<dbReference type="Proteomes" id="UP000297948">
    <property type="component" value="Unassembled WGS sequence"/>
</dbReference>
<proteinExistence type="predicted"/>